<reference evidence="3 4" key="1">
    <citation type="submission" date="2020-08" db="EMBL/GenBank/DDBJ databases">
        <title>Genomic Encyclopedia of Type Strains, Phase IV (KMG-IV): sequencing the most valuable type-strain genomes for metagenomic binning, comparative biology and taxonomic classification.</title>
        <authorList>
            <person name="Goeker M."/>
        </authorList>
    </citation>
    <scope>NUCLEOTIDE SEQUENCE [LARGE SCALE GENOMIC DNA]</scope>
    <source>
        <strain evidence="3 4">DSM 25481</strain>
    </source>
</reference>
<dbReference type="GO" id="GO:0005737">
    <property type="term" value="C:cytoplasm"/>
    <property type="evidence" value="ECO:0007669"/>
    <property type="project" value="TreeGrafter"/>
</dbReference>
<dbReference type="Pfam" id="PF02567">
    <property type="entry name" value="PhzC-PhzF"/>
    <property type="match status" value="1"/>
</dbReference>
<dbReference type="EMBL" id="JACIDR010000005">
    <property type="protein sequence ID" value="MBB3974291.1"/>
    <property type="molecule type" value="Genomic_DNA"/>
</dbReference>
<gene>
    <name evidence="3" type="ORF">GGR24_002972</name>
</gene>
<dbReference type="PANTHER" id="PTHR13774:SF32">
    <property type="entry name" value="ANTISENSE-ENHANCING SEQUENCE 1"/>
    <property type="match status" value="1"/>
</dbReference>
<dbReference type="PIRSF" id="PIRSF016184">
    <property type="entry name" value="PhzC_PhzF"/>
    <property type="match status" value="1"/>
</dbReference>
<dbReference type="GO" id="GO:0102943">
    <property type="term" value="F:trans-2,3-dihydro-3-hydroxy-anthranilate isomerase activity"/>
    <property type="evidence" value="ECO:0007669"/>
    <property type="project" value="UniProtKB-EC"/>
</dbReference>
<feature type="active site" evidence="2">
    <location>
        <position position="46"/>
    </location>
</feature>
<organism evidence="3 4">
    <name type="scientific">Hansschlegelia beijingensis</name>
    <dbReference type="NCBI Taxonomy" id="1133344"/>
    <lineage>
        <taxon>Bacteria</taxon>
        <taxon>Pseudomonadati</taxon>
        <taxon>Pseudomonadota</taxon>
        <taxon>Alphaproteobacteria</taxon>
        <taxon>Hyphomicrobiales</taxon>
        <taxon>Methylopilaceae</taxon>
        <taxon>Hansschlegelia</taxon>
    </lineage>
</organism>
<proteinExistence type="inferred from homology"/>
<dbReference type="Proteomes" id="UP000528964">
    <property type="component" value="Unassembled WGS sequence"/>
</dbReference>
<comment type="caution">
    <text evidence="3">The sequence shown here is derived from an EMBL/GenBank/DDBJ whole genome shotgun (WGS) entry which is preliminary data.</text>
</comment>
<protein>
    <submittedName>
        <fullName evidence="3">Trans-2,3-dihydro-3-hydroxyanthranilate isomerase</fullName>
        <ecNumber evidence="3">5.3.3.17</ecNumber>
    </submittedName>
</protein>
<comment type="similarity">
    <text evidence="1">Belongs to the PhzF family.</text>
</comment>
<dbReference type="NCBIfam" id="TIGR00654">
    <property type="entry name" value="PhzF_family"/>
    <property type="match status" value="1"/>
</dbReference>
<evidence type="ECO:0000256" key="1">
    <source>
        <dbReference type="ARBA" id="ARBA00008270"/>
    </source>
</evidence>
<dbReference type="RefSeq" id="WP_183396138.1">
    <property type="nucleotide sequence ID" value="NZ_JACIDR010000005.1"/>
</dbReference>
<sequence>MSRLYVILDVFTDAALAGNPLAVVLDASGLDGAAMQRIAREFNLSETVFLLPAEDEARKARLRIFTPHRELPFAGHPTVGAATLLGLMEAMAGKGREAAFEIEEAVGVIACRTVASGKRAGRAAFDLPRLPQPSGAPPEPAAVAAALGLATEDLGFDGHAPSRFDAGNAFCFVPLSSLDALARAKANSACWGAGFGGDLGAFLYTRETADPALAFRARMLAPGVGEDPATGSAAAAFAGVVMAFDRPSDGEHLLRIGQGYEMGRPSVIELGLTVRDRALSSASIGGAAVVVAEGTLFLP</sequence>
<dbReference type="PANTHER" id="PTHR13774">
    <property type="entry name" value="PHENAZINE BIOSYNTHESIS PROTEIN"/>
    <property type="match status" value="1"/>
</dbReference>
<evidence type="ECO:0000313" key="4">
    <source>
        <dbReference type="Proteomes" id="UP000528964"/>
    </source>
</evidence>
<keyword evidence="4" id="KW-1185">Reference proteome</keyword>
<dbReference type="AlphaFoldDB" id="A0A7W6D472"/>
<dbReference type="Gene3D" id="3.10.310.10">
    <property type="entry name" value="Diaminopimelate Epimerase, Chain A, domain 1"/>
    <property type="match status" value="2"/>
</dbReference>
<evidence type="ECO:0000313" key="3">
    <source>
        <dbReference type="EMBL" id="MBB3974291.1"/>
    </source>
</evidence>
<dbReference type="SUPFAM" id="SSF54506">
    <property type="entry name" value="Diaminopimelate epimerase-like"/>
    <property type="match status" value="1"/>
</dbReference>
<dbReference type="InterPro" id="IPR003719">
    <property type="entry name" value="Phenazine_PhzF-like"/>
</dbReference>
<name>A0A7W6D472_9HYPH</name>
<evidence type="ECO:0000256" key="2">
    <source>
        <dbReference type="PIRSR" id="PIRSR016184-1"/>
    </source>
</evidence>
<accession>A0A7W6D472</accession>
<keyword evidence="3" id="KW-0413">Isomerase</keyword>
<dbReference type="EC" id="5.3.3.17" evidence="3"/>